<proteinExistence type="predicted"/>
<evidence type="ECO:0000313" key="1">
    <source>
        <dbReference type="EMBL" id="MCP3427254.1"/>
    </source>
</evidence>
<accession>A0A9X2KJV3</accession>
<gene>
    <name evidence="1" type="ORF">NBM05_14880</name>
</gene>
<keyword evidence="2" id="KW-1185">Reference proteome</keyword>
<name>A0A9X2KJV3_9MICC</name>
<evidence type="ECO:0008006" key="3">
    <source>
        <dbReference type="Google" id="ProtNLM"/>
    </source>
</evidence>
<organism evidence="1 2">
    <name type="scientific">Rothia santali</name>
    <dbReference type="NCBI Taxonomy" id="2949643"/>
    <lineage>
        <taxon>Bacteria</taxon>
        <taxon>Bacillati</taxon>
        <taxon>Actinomycetota</taxon>
        <taxon>Actinomycetes</taxon>
        <taxon>Micrococcales</taxon>
        <taxon>Micrococcaceae</taxon>
        <taxon>Rothia</taxon>
    </lineage>
</organism>
<dbReference type="AlphaFoldDB" id="A0A9X2KJV3"/>
<evidence type="ECO:0000313" key="2">
    <source>
        <dbReference type="Proteomes" id="UP001139502"/>
    </source>
</evidence>
<sequence>MDSAHLARYRAARLGLLTELSALSPPPQLLRGGLELTEAEAQALAARRALHPLLHGIYSIGAPTPSLRGWAAGLLLRPASRDALMLHRMTAAWLYGCAPPPRLVECSARRTTTHKFHRWEESFVLRRFTGYSPFEDLRCGPVRATTPLRTCADLALHCTGPRADLAIATMLRAPGLGCAPPVVEAALAALPRAPHRADALARVRRLAPGP</sequence>
<dbReference type="Proteomes" id="UP001139502">
    <property type="component" value="Unassembled WGS sequence"/>
</dbReference>
<comment type="caution">
    <text evidence="1">The sequence shown here is derived from an EMBL/GenBank/DDBJ whole genome shotgun (WGS) entry which is preliminary data.</text>
</comment>
<dbReference type="RefSeq" id="WP_254169051.1">
    <property type="nucleotide sequence ID" value="NZ_JANAFB010000067.1"/>
</dbReference>
<reference evidence="1" key="1">
    <citation type="submission" date="2022-06" db="EMBL/GenBank/DDBJ databases">
        <title>Rothia sp. isolated from sandalwood seedling.</title>
        <authorList>
            <person name="Tuikhar N."/>
            <person name="Kirdat K."/>
            <person name="Thorat V."/>
            <person name="Swetha P."/>
            <person name="Padma S."/>
            <person name="Sundararaj R."/>
            <person name="Yadav A."/>
        </authorList>
    </citation>
    <scope>NUCLEOTIDE SEQUENCE</scope>
    <source>
        <strain evidence="1">AR01</strain>
    </source>
</reference>
<protein>
    <recommendedName>
        <fullName evidence="3">AbiEi antitoxin C-terminal domain-containing protein</fullName>
    </recommendedName>
</protein>
<dbReference type="EMBL" id="JANAFB010000067">
    <property type="protein sequence ID" value="MCP3427254.1"/>
    <property type="molecule type" value="Genomic_DNA"/>
</dbReference>